<dbReference type="InterPro" id="IPR038261">
    <property type="entry name" value="GPP34-like_sf"/>
</dbReference>
<evidence type="ECO:0000256" key="2">
    <source>
        <dbReference type="ARBA" id="ARBA00023034"/>
    </source>
</evidence>
<evidence type="ECO:0000256" key="3">
    <source>
        <dbReference type="ARBA" id="ARBA00023121"/>
    </source>
</evidence>
<dbReference type="GO" id="GO:0070273">
    <property type="term" value="F:phosphatidylinositol-4-phosphate binding"/>
    <property type="evidence" value="ECO:0007669"/>
    <property type="project" value="InterPro"/>
</dbReference>
<comment type="caution">
    <text evidence="5">The sequence shown here is derived from an EMBL/GenBank/DDBJ whole genome shotgun (WGS) entry which is preliminary data.</text>
</comment>
<dbReference type="Proteomes" id="UP000546464">
    <property type="component" value="Unassembled WGS sequence"/>
</dbReference>
<dbReference type="InterPro" id="IPR008628">
    <property type="entry name" value="GPP34-like"/>
</dbReference>
<protein>
    <submittedName>
        <fullName evidence="5">GPP34 family phosphoprotein</fullName>
    </submittedName>
</protein>
<evidence type="ECO:0000256" key="1">
    <source>
        <dbReference type="ARBA" id="ARBA00004255"/>
    </source>
</evidence>
<dbReference type="GO" id="GO:0012505">
    <property type="term" value="C:endomembrane system"/>
    <property type="evidence" value="ECO:0007669"/>
    <property type="project" value="UniProtKB-ARBA"/>
</dbReference>
<sequence length="218" mass="24159">MTFAEELILLALDPDTGKFQPLPRKSLELSLAGALLLEMAFHGIIDTEPGTVVVLEESVRRSQFLDAALQTIREGSDRIPLRQALARLGLQGNMLIGRTLRRLVDQGILSQKADSFLWIKRPMRHPLADGELYDNVVDRIRALALDPEEIPSPHEVVLVALGEACKLHRFLFSVQEYAQCRERLKAIAAMDFVGQAIIEAVSSIGERSLLELAAGEEP</sequence>
<organism evidence="5 6">
    <name type="scientific">Ruficoccus amylovorans</name>
    <dbReference type="NCBI Taxonomy" id="1804625"/>
    <lineage>
        <taxon>Bacteria</taxon>
        <taxon>Pseudomonadati</taxon>
        <taxon>Verrucomicrobiota</taxon>
        <taxon>Opitutia</taxon>
        <taxon>Puniceicoccales</taxon>
        <taxon>Cerasicoccaceae</taxon>
        <taxon>Ruficoccus</taxon>
    </lineage>
</organism>
<dbReference type="AlphaFoldDB" id="A0A842HD33"/>
<name>A0A842HD33_9BACT</name>
<evidence type="ECO:0000313" key="5">
    <source>
        <dbReference type="EMBL" id="MBC2594403.1"/>
    </source>
</evidence>
<proteinExistence type="predicted"/>
<gene>
    <name evidence="5" type="ORF">H5P28_09055</name>
</gene>
<keyword evidence="3" id="KW-0446">Lipid-binding</keyword>
<keyword evidence="2" id="KW-0333">Golgi apparatus</keyword>
<dbReference type="Pfam" id="PF05719">
    <property type="entry name" value="GPP34"/>
    <property type="match status" value="1"/>
</dbReference>
<dbReference type="GO" id="GO:0005737">
    <property type="term" value="C:cytoplasm"/>
    <property type="evidence" value="ECO:0007669"/>
    <property type="project" value="UniProtKB-ARBA"/>
</dbReference>
<comment type="subcellular location">
    <subcellularLocation>
        <location evidence="1">Golgi apparatus membrane</location>
        <topology evidence="1">Peripheral membrane protein</topology>
        <orientation evidence="1">Cytoplasmic side</orientation>
    </subcellularLocation>
</comment>
<dbReference type="Gene3D" id="1.10.3630.10">
    <property type="entry name" value="yeast vps74-n-term truncation variant domain like"/>
    <property type="match status" value="1"/>
</dbReference>
<dbReference type="EMBL" id="JACHVB010000021">
    <property type="protein sequence ID" value="MBC2594403.1"/>
    <property type="molecule type" value="Genomic_DNA"/>
</dbReference>
<keyword evidence="6" id="KW-1185">Reference proteome</keyword>
<evidence type="ECO:0000313" key="6">
    <source>
        <dbReference type="Proteomes" id="UP000546464"/>
    </source>
</evidence>
<accession>A0A842HD33</accession>
<evidence type="ECO:0000256" key="4">
    <source>
        <dbReference type="ARBA" id="ARBA00023136"/>
    </source>
</evidence>
<reference evidence="5 6" key="1">
    <citation type="submission" date="2020-07" db="EMBL/GenBank/DDBJ databases">
        <authorList>
            <person name="Feng X."/>
        </authorList>
    </citation>
    <scope>NUCLEOTIDE SEQUENCE [LARGE SCALE GENOMIC DNA]</scope>
    <source>
        <strain evidence="5 6">JCM31066</strain>
    </source>
</reference>
<keyword evidence="4" id="KW-0472">Membrane</keyword>
<dbReference type="RefSeq" id="WP_185675387.1">
    <property type="nucleotide sequence ID" value="NZ_JACHVB010000021.1"/>
</dbReference>